<proteinExistence type="predicted"/>
<name>A0A645HPW5_9ZZZZ</name>
<feature type="domain" description="Bacteriophage T5 Orf172 DNA-binding" evidence="1">
    <location>
        <begin position="84"/>
        <end position="159"/>
    </location>
</feature>
<gene>
    <name evidence="2" type="ORF">SDC9_187815</name>
</gene>
<accession>A0A645HPW5</accession>
<reference evidence="2" key="1">
    <citation type="submission" date="2019-08" db="EMBL/GenBank/DDBJ databases">
        <authorList>
            <person name="Kucharzyk K."/>
            <person name="Murdoch R.W."/>
            <person name="Higgins S."/>
            <person name="Loffler F."/>
        </authorList>
    </citation>
    <scope>NUCLEOTIDE SEQUENCE</scope>
</reference>
<protein>
    <recommendedName>
        <fullName evidence="1">Bacteriophage T5 Orf172 DNA-binding domain-containing protein</fullName>
    </recommendedName>
</protein>
<dbReference type="Pfam" id="PF10544">
    <property type="entry name" value="T5orf172"/>
    <property type="match status" value="1"/>
</dbReference>
<dbReference type="EMBL" id="VSSQ01096590">
    <property type="protein sequence ID" value="MPN40279.1"/>
    <property type="molecule type" value="Genomic_DNA"/>
</dbReference>
<evidence type="ECO:0000259" key="1">
    <source>
        <dbReference type="SMART" id="SM00974"/>
    </source>
</evidence>
<dbReference type="SMART" id="SM00974">
    <property type="entry name" value="T5orf172"/>
    <property type="match status" value="1"/>
</dbReference>
<comment type="caution">
    <text evidence="2">The sequence shown here is derived from an EMBL/GenBank/DDBJ whole genome shotgun (WGS) entry which is preliminary data.</text>
</comment>
<dbReference type="InterPro" id="IPR018306">
    <property type="entry name" value="Phage_T5_Orf172_DNA-bd"/>
</dbReference>
<organism evidence="2">
    <name type="scientific">bioreactor metagenome</name>
    <dbReference type="NCBI Taxonomy" id="1076179"/>
    <lineage>
        <taxon>unclassified sequences</taxon>
        <taxon>metagenomes</taxon>
        <taxon>ecological metagenomes</taxon>
    </lineage>
</organism>
<evidence type="ECO:0000313" key="2">
    <source>
        <dbReference type="EMBL" id="MPN40279.1"/>
    </source>
</evidence>
<dbReference type="AlphaFoldDB" id="A0A645HPW5"/>
<sequence>MIWIEYISRSLLENKVDSIILSKYSNPPEWLRHDYKIKDKNNNTCKKIWIEFVKSNPPEWMEKKTKIIISSPYEYCYIIQCQQHFETNIYKIGRSNNILQRMNSSEYYERRIIIIREVKNSIECEKEIKQIFKSKFGTVRGSEYFDGNIKEIIEIFNLVCNSYI</sequence>